<dbReference type="Proteomes" id="UP000175971">
    <property type="component" value="Unassembled WGS sequence"/>
</dbReference>
<evidence type="ECO:0000259" key="1">
    <source>
        <dbReference type="PROSITE" id="PS50943"/>
    </source>
</evidence>
<dbReference type="PROSITE" id="PS50943">
    <property type="entry name" value="HTH_CROC1"/>
    <property type="match status" value="1"/>
</dbReference>
<dbReference type="AlphaFoldDB" id="A0A1E7LRR8"/>
<reference evidence="2 3" key="1">
    <citation type="journal article" date="2016" name="Front. Microbiol.">
        <title>Comparative Genomics Analysis of Streptomyces Species Reveals Their Adaptation to the Marine Environment and Their Diversity at the Genomic Level.</title>
        <authorList>
            <person name="Tian X."/>
            <person name="Zhang Z."/>
            <person name="Yang T."/>
            <person name="Chen M."/>
            <person name="Li J."/>
            <person name="Chen F."/>
            <person name="Yang J."/>
            <person name="Li W."/>
            <person name="Zhang B."/>
            <person name="Zhang Z."/>
            <person name="Wu J."/>
            <person name="Zhang C."/>
            <person name="Long L."/>
            <person name="Xiao J."/>
        </authorList>
    </citation>
    <scope>NUCLEOTIDE SEQUENCE [LARGE SCALE GENOMIC DNA]</scope>
    <source>
        <strain evidence="2 3">SCSIO M10372</strain>
    </source>
</reference>
<dbReference type="Gene3D" id="1.10.260.40">
    <property type="entry name" value="lambda repressor-like DNA-binding domains"/>
    <property type="match status" value="1"/>
</dbReference>
<dbReference type="SUPFAM" id="SSF47413">
    <property type="entry name" value="lambda repressor-like DNA-binding domains"/>
    <property type="match status" value="1"/>
</dbReference>
<protein>
    <submittedName>
        <fullName evidence="2">DNA-binding protein</fullName>
    </submittedName>
</protein>
<dbReference type="InterPro" id="IPR010982">
    <property type="entry name" value="Lambda_DNA-bd_dom_sf"/>
</dbReference>
<keyword evidence="3" id="KW-1185">Reference proteome</keyword>
<gene>
    <name evidence="2" type="ORF">AN221_18180</name>
</gene>
<evidence type="ECO:0000313" key="2">
    <source>
        <dbReference type="EMBL" id="OEV18894.1"/>
    </source>
</evidence>
<sequence>MARPPKELTPEKSVEDLLGSKIRKLRLARGWEITELAAKVFVSPGRISSIETANDPPGRDLTLKLEQVLDAKGALLELQTLIRAEAFKNYAQRFLRDQASARSIHEFSPGVPGLLQTAEYARALMAVSFTDNPEGLEDSVVRRTERQVVFDGGNPPWLWIVLAESALYQVHDRPEVMVKQIDHLLAMSERPYIHVQVLPLDQPAVPGSISLLTLRDGTRTAYAEGFHTGTYYQEPDDVDRLQRGYDHVQAGALDLDASAQVMRNARRKHQR</sequence>
<dbReference type="InterPro" id="IPR001387">
    <property type="entry name" value="Cro/C1-type_HTH"/>
</dbReference>
<dbReference type="InterPro" id="IPR043917">
    <property type="entry name" value="DUF5753"/>
</dbReference>
<keyword evidence="2" id="KW-0238">DNA-binding</keyword>
<dbReference type="PATRIC" id="fig|518642.7.peg.391"/>
<dbReference type="SMART" id="SM00530">
    <property type="entry name" value="HTH_XRE"/>
    <property type="match status" value="1"/>
</dbReference>
<organism evidence="2 3">
    <name type="scientific">Streptomyces nanshensis</name>
    <dbReference type="NCBI Taxonomy" id="518642"/>
    <lineage>
        <taxon>Bacteria</taxon>
        <taxon>Bacillati</taxon>
        <taxon>Actinomycetota</taxon>
        <taxon>Actinomycetes</taxon>
        <taxon>Kitasatosporales</taxon>
        <taxon>Streptomycetaceae</taxon>
        <taxon>Streptomyces</taxon>
    </lineage>
</organism>
<dbReference type="CDD" id="cd00093">
    <property type="entry name" value="HTH_XRE"/>
    <property type="match status" value="1"/>
</dbReference>
<dbReference type="GO" id="GO:0003677">
    <property type="term" value="F:DNA binding"/>
    <property type="evidence" value="ECO:0007669"/>
    <property type="project" value="UniProtKB-KW"/>
</dbReference>
<dbReference type="Pfam" id="PF13560">
    <property type="entry name" value="HTH_31"/>
    <property type="match status" value="1"/>
</dbReference>
<proteinExistence type="predicted"/>
<comment type="caution">
    <text evidence="2">The sequence shown here is derived from an EMBL/GenBank/DDBJ whole genome shotgun (WGS) entry which is preliminary data.</text>
</comment>
<evidence type="ECO:0000313" key="3">
    <source>
        <dbReference type="Proteomes" id="UP000175971"/>
    </source>
</evidence>
<accession>A0A1E7LRR8</accession>
<dbReference type="Pfam" id="PF19054">
    <property type="entry name" value="DUF5753"/>
    <property type="match status" value="1"/>
</dbReference>
<dbReference type="RefSeq" id="WP_070201901.1">
    <property type="nucleotide sequence ID" value="NZ_LJGZ01000088.1"/>
</dbReference>
<feature type="domain" description="HTH cro/C1-type" evidence="1">
    <location>
        <begin position="22"/>
        <end position="76"/>
    </location>
</feature>
<dbReference type="OrthoDB" id="2897536at2"/>
<name>A0A1E7LRR8_9ACTN</name>
<dbReference type="EMBL" id="LJGZ01000088">
    <property type="protein sequence ID" value="OEV18894.1"/>
    <property type="molecule type" value="Genomic_DNA"/>
</dbReference>